<gene>
    <name evidence="1" type="ordered locus">Dd586_0891</name>
</gene>
<protein>
    <submittedName>
        <fullName evidence="1">Uncharacterized protein</fullName>
    </submittedName>
</protein>
<organism evidence="1 2">
    <name type="scientific">Dickeya zeae (strain Ech586)</name>
    <name type="common">Dickeya dadantii (strain Ech586)</name>
    <dbReference type="NCBI Taxonomy" id="590409"/>
    <lineage>
        <taxon>Bacteria</taxon>
        <taxon>Pseudomonadati</taxon>
        <taxon>Pseudomonadota</taxon>
        <taxon>Gammaproteobacteria</taxon>
        <taxon>Enterobacterales</taxon>
        <taxon>Pectobacteriaceae</taxon>
        <taxon>Dickeya</taxon>
        <taxon>Dickeya parazeae</taxon>
    </lineage>
</organism>
<accession>D2BTE0</accession>
<name>D2BTE0_DICZ5</name>
<dbReference type="KEGG" id="ddc:Dd586_0891"/>
<reference evidence="1" key="1">
    <citation type="submission" date="2009-12" db="EMBL/GenBank/DDBJ databases">
        <title>Complete sequence of Dickeya dadantii Ech586.</title>
        <authorList>
            <consortium name="US DOE Joint Genome Institute"/>
            <person name="Lucas S."/>
            <person name="Copeland A."/>
            <person name="Lapidus A."/>
            <person name="Glavina del Rio T."/>
            <person name="Tice H."/>
            <person name="Bruce D."/>
            <person name="Goodwin L."/>
            <person name="Pitluck S."/>
            <person name="Munk A.C."/>
            <person name="Brettin T."/>
            <person name="Detter J.C."/>
            <person name="Han C."/>
            <person name="Tapia R."/>
            <person name="Larimer F."/>
            <person name="Land M."/>
            <person name="Hauser L."/>
            <person name="Kyrpides N."/>
            <person name="Mikhailova N."/>
            <person name="Balakrishnan V."/>
            <person name="Glasner J."/>
            <person name="Perna N.T."/>
        </authorList>
    </citation>
    <scope>NUCLEOTIDE SEQUENCE [LARGE SCALE GENOMIC DNA]</scope>
    <source>
        <strain evidence="1">Ech586</strain>
    </source>
</reference>
<sequence>MMARYAPIGGIFTTMMMTYEHFLFNKIHQLSFLVTTSHTYLPMRHKA</sequence>
<evidence type="ECO:0000313" key="2">
    <source>
        <dbReference type="Proteomes" id="UP000001446"/>
    </source>
</evidence>
<keyword evidence="2" id="KW-1185">Reference proteome</keyword>
<dbReference type="HOGENOM" id="CLU_3167347_0_0_6"/>
<proteinExistence type="predicted"/>
<dbReference type="Proteomes" id="UP000001446">
    <property type="component" value="Chromosome"/>
</dbReference>
<dbReference type="EMBL" id="CP001836">
    <property type="protein sequence ID" value="ACZ75777.1"/>
    <property type="molecule type" value="Genomic_DNA"/>
</dbReference>
<evidence type="ECO:0000313" key="1">
    <source>
        <dbReference type="EMBL" id="ACZ75777.1"/>
    </source>
</evidence>
<dbReference type="AlphaFoldDB" id="D2BTE0"/>